<proteinExistence type="predicted"/>
<dbReference type="Proteomes" id="UP000241645">
    <property type="component" value="Unassembled WGS sequence"/>
</dbReference>
<dbReference type="PROSITE" id="PS51750">
    <property type="entry name" value="BRO_N"/>
    <property type="match status" value="1"/>
</dbReference>
<reference evidence="2 3" key="1">
    <citation type="submission" date="2018-03" db="EMBL/GenBank/DDBJ databases">
        <title>Brevisbacillus phylogenomics.</title>
        <authorList>
            <person name="Dunlap C."/>
        </authorList>
    </citation>
    <scope>NUCLEOTIDE SEQUENCE [LARGE SCALE GENOMIC DNA]</scope>
    <source>
        <strain evidence="2 3">NRRL B-41110</strain>
    </source>
</reference>
<name>A0ABX5FHL0_9BACL</name>
<dbReference type="EMBL" id="PXZO01000069">
    <property type="protein sequence ID" value="PSK02363.1"/>
    <property type="molecule type" value="Genomic_DNA"/>
</dbReference>
<evidence type="ECO:0000313" key="3">
    <source>
        <dbReference type="Proteomes" id="UP000241645"/>
    </source>
</evidence>
<dbReference type="InterPro" id="IPR003497">
    <property type="entry name" value="BRO_N_domain"/>
</dbReference>
<evidence type="ECO:0000313" key="2">
    <source>
        <dbReference type="EMBL" id="PSK02363.1"/>
    </source>
</evidence>
<sequence length="210" mass="24185">MNMRVESWMGHSIRFVETTPGDWVGIAKDVADALRYSDTNAMTRHLNKKYLTTVKLTGMNQNFTAISEQGIYKAVTRSQRPEAEEFEDWIFEMLKQLRKSTGLEGFQIFRMLDKDHQKEAMSRLKASLSQPVKVDFIKANTIANKTTSSLNGHPKMIKKDQMTPKMLVQRQEILDDTVNLMSVKEKFGLDLSVSKSIYGKYLHMRTKQAQ</sequence>
<dbReference type="SMART" id="SM01040">
    <property type="entry name" value="Bro-N"/>
    <property type="match status" value="1"/>
</dbReference>
<feature type="domain" description="Bro-N" evidence="1">
    <location>
        <begin position="2"/>
        <end position="101"/>
    </location>
</feature>
<comment type="caution">
    <text evidence="2">The sequence shown here is derived from an EMBL/GenBank/DDBJ whole genome shotgun (WGS) entry which is preliminary data.</text>
</comment>
<keyword evidence="3" id="KW-1185">Reference proteome</keyword>
<protein>
    <submittedName>
        <fullName evidence="2">Phage repressor protein</fullName>
    </submittedName>
</protein>
<evidence type="ECO:0000259" key="1">
    <source>
        <dbReference type="PROSITE" id="PS51750"/>
    </source>
</evidence>
<accession>A0ABX5FHL0</accession>
<dbReference type="Pfam" id="PF02498">
    <property type="entry name" value="Bro-N"/>
    <property type="match status" value="1"/>
</dbReference>
<organism evidence="2 3">
    <name type="scientific">Brevibacillus porteri</name>
    <dbReference type="NCBI Taxonomy" id="2126350"/>
    <lineage>
        <taxon>Bacteria</taxon>
        <taxon>Bacillati</taxon>
        <taxon>Bacillota</taxon>
        <taxon>Bacilli</taxon>
        <taxon>Bacillales</taxon>
        <taxon>Paenibacillaceae</taxon>
        <taxon>Brevibacillus</taxon>
    </lineage>
</organism>
<gene>
    <name evidence="2" type="ORF">C7R92_30400</name>
</gene>